<evidence type="ECO:0000313" key="2">
    <source>
        <dbReference type="EMBL" id="RRC95930.1"/>
    </source>
</evidence>
<dbReference type="RefSeq" id="WP_124868657.1">
    <property type="nucleotide sequence ID" value="NZ_RQZF01000002.1"/>
</dbReference>
<dbReference type="InterPro" id="IPR029045">
    <property type="entry name" value="ClpP/crotonase-like_dom_sf"/>
</dbReference>
<dbReference type="GO" id="GO:0006508">
    <property type="term" value="P:proteolysis"/>
    <property type="evidence" value="ECO:0007669"/>
    <property type="project" value="InterPro"/>
</dbReference>
<dbReference type="Pfam" id="PF03572">
    <property type="entry name" value="Peptidase_S41"/>
    <property type="match status" value="1"/>
</dbReference>
<keyword evidence="3" id="KW-1185">Reference proteome</keyword>
<evidence type="ECO:0000313" key="3">
    <source>
        <dbReference type="Proteomes" id="UP000280444"/>
    </source>
</evidence>
<dbReference type="EMBL" id="RQZF01000002">
    <property type="protein sequence ID" value="RRC95930.1"/>
    <property type="molecule type" value="Genomic_DNA"/>
</dbReference>
<dbReference type="OrthoDB" id="7314861at2"/>
<dbReference type="SUPFAM" id="SSF52096">
    <property type="entry name" value="ClpP/crotonase"/>
    <property type="match status" value="1"/>
</dbReference>
<dbReference type="GO" id="GO:0008236">
    <property type="term" value="F:serine-type peptidase activity"/>
    <property type="evidence" value="ECO:0007669"/>
    <property type="project" value="InterPro"/>
</dbReference>
<protein>
    <submittedName>
        <fullName evidence="2">Peptidase S41</fullName>
    </submittedName>
</protein>
<proteinExistence type="predicted"/>
<gene>
    <name evidence="2" type="ORF">EII11_03520</name>
</gene>
<sequence length="322" mass="33844">MSTAKKVLLGVGVTFAALVGLSLGAIMMWGPYFGVYLIPPTPEKAGLNALEVMEQGIYANKPEWAQKKEEATSALTDVNTWDELVPILQDAIKVAGGQHSFVITEEEINEAHSTYEPPQTTRNDGILTLTLPGYMGTAQQGQDYADTIGQALYQPGVCGVILDLRSNTGGDMGPMLAGLSPLLPDGTASSFIIQSTEHPVTINGGSTAGGGTPTTLTSYNGKINVPVAILQSPKTASSGEQTLLAFRGLENVRTFGGETAGYASVNSGIHVYNGITMFLTIGTTVDRNGIPYGEVPIPAEQPTALSDAPEAARQWLNTHGCM</sequence>
<comment type="caution">
    <text evidence="2">The sequence shown here is derived from an EMBL/GenBank/DDBJ whole genome shotgun (WGS) entry which is preliminary data.</text>
</comment>
<name>A0A3P1SG81_9ACTO</name>
<reference evidence="2 3" key="1">
    <citation type="submission" date="2018-11" db="EMBL/GenBank/DDBJ databases">
        <title>Genomes From Bacteria Associated with the Canine Oral Cavity: a Test Case for Automated Genome-Based Taxonomic Assignment.</title>
        <authorList>
            <person name="Coil D.A."/>
            <person name="Jospin G."/>
            <person name="Darling A.E."/>
            <person name="Wallis C."/>
            <person name="Davis I.J."/>
            <person name="Harris S."/>
            <person name="Eisen J.A."/>
            <person name="Holcombe L.J."/>
            <person name="O'Flynn C."/>
        </authorList>
    </citation>
    <scope>NUCLEOTIDE SEQUENCE [LARGE SCALE GENOMIC DNA]</scope>
    <source>
        <strain evidence="2 3">OH770</strain>
    </source>
</reference>
<feature type="domain" description="Tail specific protease" evidence="1">
    <location>
        <begin position="142"/>
        <end position="289"/>
    </location>
</feature>
<accession>A0A3P1SG81</accession>
<organism evidence="2 3">
    <name type="scientific">Schaalia canis</name>
    <dbReference type="NCBI Taxonomy" id="100469"/>
    <lineage>
        <taxon>Bacteria</taxon>
        <taxon>Bacillati</taxon>
        <taxon>Actinomycetota</taxon>
        <taxon>Actinomycetes</taxon>
        <taxon>Actinomycetales</taxon>
        <taxon>Actinomycetaceae</taxon>
        <taxon>Schaalia</taxon>
    </lineage>
</organism>
<dbReference type="InterPro" id="IPR005151">
    <property type="entry name" value="Tail-specific_protease"/>
</dbReference>
<dbReference type="AlphaFoldDB" id="A0A3P1SG81"/>
<dbReference type="Gene3D" id="3.90.226.10">
    <property type="entry name" value="2-enoyl-CoA Hydratase, Chain A, domain 1"/>
    <property type="match status" value="1"/>
</dbReference>
<evidence type="ECO:0000259" key="1">
    <source>
        <dbReference type="Pfam" id="PF03572"/>
    </source>
</evidence>
<dbReference type="Proteomes" id="UP000280444">
    <property type="component" value="Unassembled WGS sequence"/>
</dbReference>